<dbReference type="GO" id="GO:0005739">
    <property type="term" value="C:mitochondrion"/>
    <property type="evidence" value="ECO:0007669"/>
    <property type="project" value="InterPro"/>
</dbReference>
<sequence length="55" mass="6572">MLQCFKNVLVPMKPYYTLVYQEIWLMTLIVYKIRNADKRRKALKGSSFSPTHVNH</sequence>
<dbReference type="InterPro" id="IPR012574">
    <property type="entry name" value="ATP5MJ"/>
</dbReference>
<organism evidence="2 3">
    <name type="scientific">Mus spicilegus</name>
    <name type="common">Mound-building mouse</name>
    <dbReference type="NCBI Taxonomy" id="10103"/>
    <lineage>
        <taxon>Eukaryota</taxon>
        <taxon>Metazoa</taxon>
        <taxon>Chordata</taxon>
        <taxon>Craniata</taxon>
        <taxon>Vertebrata</taxon>
        <taxon>Euteleostomi</taxon>
        <taxon>Mammalia</taxon>
        <taxon>Eutheria</taxon>
        <taxon>Euarchontoglires</taxon>
        <taxon>Glires</taxon>
        <taxon>Rodentia</taxon>
        <taxon>Myomorpha</taxon>
        <taxon>Muroidea</taxon>
        <taxon>Muridae</taxon>
        <taxon>Murinae</taxon>
        <taxon>Mus</taxon>
        <taxon>Mus</taxon>
    </lineage>
</organism>
<dbReference type="Proteomes" id="UP000694415">
    <property type="component" value="Unplaced"/>
</dbReference>
<accession>A0A8C6HXF2</accession>
<keyword evidence="1" id="KW-0472">Membrane</keyword>
<proteinExistence type="predicted"/>
<dbReference type="Pfam" id="PF08039">
    <property type="entry name" value="Mit_proteolip"/>
    <property type="match status" value="1"/>
</dbReference>
<feature type="transmembrane region" description="Helical" evidence="1">
    <location>
        <begin position="15"/>
        <end position="33"/>
    </location>
</feature>
<evidence type="ECO:0000313" key="3">
    <source>
        <dbReference type="Proteomes" id="UP000694415"/>
    </source>
</evidence>
<dbReference type="PANTHER" id="PTHR15233">
    <property type="entry name" value="MITOCHONDRIAL PROTEOLIPID"/>
    <property type="match status" value="1"/>
</dbReference>
<dbReference type="PANTHER" id="PTHR15233:SF1">
    <property type="entry name" value="ATP SYNTHASE SUBUNIT ATP5MJ, MITOCHONDRIAL"/>
    <property type="match status" value="1"/>
</dbReference>
<keyword evidence="1" id="KW-1133">Transmembrane helix</keyword>
<evidence type="ECO:0000313" key="2">
    <source>
        <dbReference type="Ensembl" id="ENSMSIP00000027494.1"/>
    </source>
</evidence>
<evidence type="ECO:0000256" key="1">
    <source>
        <dbReference type="SAM" id="Phobius"/>
    </source>
</evidence>
<keyword evidence="1" id="KW-0812">Transmembrane</keyword>
<keyword evidence="3" id="KW-1185">Reference proteome</keyword>
<reference evidence="2" key="1">
    <citation type="submission" date="2025-08" db="UniProtKB">
        <authorList>
            <consortium name="Ensembl"/>
        </authorList>
    </citation>
    <scope>IDENTIFICATION</scope>
</reference>
<dbReference type="AlphaFoldDB" id="A0A8C6HXF2"/>
<reference evidence="2" key="2">
    <citation type="submission" date="2025-09" db="UniProtKB">
        <authorList>
            <consortium name="Ensembl"/>
        </authorList>
    </citation>
    <scope>IDENTIFICATION</scope>
</reference>
<protein>
    <submittedName>
        <fullName evidence="2">Uncharacterized protein</fullName>
    </submittedName>
</protein>
<name>A0A8C6HXF2_MUSSI</name>
<dbReference type="Ensembl" id="ENSMSIT00000034660.1">
    <property type="protein sequence ID" value="ENSMSIP00000027494.1"/>
    <property type="gene ID" value="ENSMSIG00000023198.1"/>
</dbReference>